<dbReference type="Proteomes" id="UP000886796">
    <property type="component" value="Unassembled WGS sequence"/>
</dbReference>
<organism evidence="1 2">
    <name type="scientific">Candidatus Faecousia excrementigallinarum</name>
    <dbReference type="NCBI Taxonomy" id="2840806"/>
    <lineage>
        <taxon>Bacteria</taxon>
        <taxon>Bacillati</taxon>
        <taxon>Bacillota</taxon>
        <taxon>Clostridia</taxon>
        <taxon>Eubacteriales</taxon>
        <taxon>Oscillospiraceae</taxon>
        <taxon>Faecousia</taxon>
    </lineage>
</organism>
<reference evidence="1" key="1">
    <citation type="submission" date="2020-10" db="EMBL/GenBank/DDBJ databases">
        <authorList>
            <person name="Gilroy R."/>
        </authorList>
    </citation>
    <scope>NUCLEOTIDE SEQUENCE</scope>
    <source>
        <strain evidence="1">13361</strain>
    </source>
</reference>
<comment type="caution">
    <text evidence="1">The sequence shown here is derived from an EMBL/GenBank/DDBJ whole genome shotgun (WGS) entry which is preliminary data.</text>
</comment>
<evidence type="ECO:0000313" key="1">
    <source>
        <dbReference type="EMBL" id="HIQ68526.1"/>
    </source>
</evidence>
<sequence>MKKNKHPRQWYESEGCWNCEPEDLANMNLRCRPVVKRKPRKILCCK</sequence>
<dbReference type="AlphaFoldDB" id="A0A9D1CM87"/>
<evidence type="ECO:0000313" key="2">
    <source>
        <dbReference type="Proteomes" id="UP000886796"/>
    </source>
</evidence>
<reference evidence="1" key="2">
    <citation type="journal article" date="2021" name="PeerJ">
        <title>Extensive microbial diversity within the chicken gut microbiome revealed by metagenomics and culture.</title>
        <authorList>
            <person name="Gilroy R."/>
            <person name="Ravi A."/>
            <person name="Getino M."/>
            <person name="Pursley I."/>
            <person name="Horton D.L."/>
            <person name="Alikhan N.F."/>
            <person name="Baker D."/>
            <person name="Gharbi K."/>
            <person name="Hall N."/>
            <person name="Watson M."/>
            <person name="Adriaenssens E.M."/>
            <person name="Foster-Nyarko E."/>
            <person name="Jarju S."/>
            <person name="Secka A."/>
            <person name="Antonio M."/>
            <person name="Oren A."/>
            <person name="Chaudhuri R.R."/>
            <person name="La Ragione R."/>
            <person name="Hildebrand F."/>
            <person name="Pallen M.J."/>
        </authorList>
    </citation>
    <scope>NUCLEOTIDE SEQUENCE</scope>
    <source>
        <strain evidence="1">13361</strain>
    </source>
</reference>
<protein>
    <submittedName>
        <fullName evidence="1">Uncharacterized protein</fullName>
    </submittedName>
</protein>
<dbReference type="EMBL" id="DVFK01000112">
    <property type="protein sequence ID" value="HIQ68526.1"/>
    <property type="molecule type" value="Genomic_DNA"/>
</dbReference>
<name>A0A9D1CM87_9FIRM</name>
<proteinExistence type="predicted"/>
<gene>
    <name evidence="1" type="ORF">IAB74_08480</name>
</gene>
<accession>A0A9D1CM87</accession>